<keyword evidence="6" id="KW-1185">Reference proteome</keyword>
<dbReference type="PROSITE" id="PS50168">
    <property type="entry name" value="DED"/>
    <property type="match status" value="1"/>
</dbReference>
<gene>
    <name evidence="5" type="ORF">XAT740_LOCUS47034</name>
</gene>
<dbReference type="InterPro" id="IPR001875">
    <property type="entry name" value="DED_dom"/>
</dbReference>
<dbReference type="InterPro" id="IPR001258">
    <property type="entry name" value="NHL_repeat"/>
</dbReference>
<proteinExistence type="predicted"/>
<dbReference type="GO" id="GO:0042981">
    <property type="term" value="P:regulation of apoptotic process"/>
    <property type="evidence" value="ECO:0007669"/>
    <property type="project" value="InterPro"/>
</dbReference>
<evidence type="ECO:0000313" key="6">
    <source>
        <dbReference type="Proteomes" id="UP000663828"/>
    </source>
</evidence>
<evidence type="ECO:0000259" key="4">
    <source>
        <dbReference type="PROSITE" id="PS50168"/>
    </source>
</evidence>
<dbReference type="PROSITE" id="PS51125">
    <property type="entry name" value="NHL"/>
    <property type="match status" value="1"/>
</dbReference>
<dbReference type="InterPro" id="IPR011042">
    <property type="entry name" value="6-blade_b-propeller_TolB-like"/>
</dbReference>
<dbReference type="InterPro" id="IPR011029">
    <property type="entry name" value="DEATH-like_dom_sf"/>
</dbReference>
<dbReference type="Pfam" id="PF01436">
    <property type="entry name" value="NHL"/>
    <property type="match status" value="1"/>
</dbReference>
<comment type="caution">
    <text evidence="5">The sequence shown here is derived from an EMBL/GenBank/DDBJ whole genome shotgun (WGS) entry which is preliminary data.</text>
</comment>
<evidence type="ECO:0000256" key="1">
    <source>
        <dbReference type="ARBA" id="ARBA00022737"/>
    </source>
</evidence>
<dbReference type="CDD" id="cd05819">
    <property type="entry name" value="NHL"/>
    <property type="match status" value="1"/>
</dbReference>
<evidence type="ECO:0000256" key="3">
    <source>
        <dbReference type="SAM" id="Phobius"/>
    </source>
</evidence>
<name>A0A816AID9_ADIRI</name>
<feature type="repeat" description="NHL" evidence="2">
    <location>
        <begin position="498"/>
        <end position="537"/>
    </location>
</feature>
<evidence type="ECO:0000313" key="5">
    <source>
        <dbReference type="EMBL" id="CAF1595360.1"/>
    </source>
</evidence>
<reference evidence="5" key="1">
    <citation type="submission" date="2021-02" db="EMBL/GenBank/DDBJ databases">
        <authorList>
            <person name="Nowell W R."/>
        </authorList>
    </citation>
    <scope>NUCLEOTIDE SEQUENCE</scope>
</reference>
<dbReference type="SUPFAM" id="SSF47986">
    <property type="entry name" value="DEATH domain"/>
    <property type="match status" value="1"/>
</dbReference>
<dbReference type="EMBL" id="CAJNOR010006438">
    <property type="protein sequence ID" value="CAF1595360.1"/>
    <property type="molecule type" value="Genomic_DNA"/>
</dbReference>
<keyword evidence="1" id="KW-0677">Repeat</keyword>
<keyword evidence="3" id="KW-1133">Transmembrane helix</keyword>
<feature type="domain" description="DED" evidence="4">
    <location>
        <begin position="27"/>
        <end position="107"/>
    </location>
</feature>
<keyword evidence="3" id="KW-0812">Transmembrane</keyword>
<dbReference type="AlphaFoldDB" id="A0A816AID9"/>
<dbReference type="Gene3D" id="1.10.533.10">
    <property type="entry name" value="Death Domain, Fas"/>
    <property type="match status" value="1"/>
</dbReference>
<protein>
    <recommendedName>
        <fullName evidence="4">DED domain-containing protein</fullName>
    </recommendedName>
</protein>
<dbReference type="Proteomes" id="UP000663828">
    <property type="component" value="Unassembled WGS sequence"/>
</dbReference>
<dbReference type="SUPFAM" id="SSF101898">
    <property type="entry name" value="NHL repeat"/>
    <property type="match status" value="1"/>
</dbReference>
<dbReference type="PANTHER" id="PTHR24104">
    <property type="entry name" value="E3 UBIQUITIN-PROTEIN LIGASE NHLRC1-RELATED"/>
    <property type="match status" value="1"/>
</dbReference>
<organism evidence="5 6">
    <name type="scientific">Adineta ricciae</name>
    <name type="common">Rotifer</name>
    <dbReference type="NCBI Taxonomy" id="249248"/>
    <lineage>
        <taxon>Eukaryota</taxon>
        <taxon>Metazoa</taxon>
        <taxon>Spiralia</taxon>
        <taxon>Gnathifera</taxon>
        <taxon>Rotifera</taxon>
        <taxon>Eurotatoria</taxon>
        <taxon>Bdelloidea</taxon>
        <taxon>Adinetida</taxon>
        <taxon>Adinetidae</taxon>
        <taxon>Adineta</taxon>
    </lineage>
</organism>
<evidence type="ECO:0000256" key="2">
    <source>
        <dbReference type="PROSITE-ProRule" id="PRU00504"/>
    </source>
</evidence>
<accession>A0A816AID9</accession>
<sequence length="539" mass="61127">MSSSSSTIPAHELKFYLVCYKMTGHFEFRELLLKIHDLLSDNDRERLHFLLGDDVPRNLRDDLSLGGTLRVLQALFDKAIINDQDCIYLIEALEKIRCFDASKRLKEYQQNQRQLDTQSLSLTDILWRDNEEDKVAISRTTDDLHDEDLGRIPTPPFTEKTITTNQRPPLNPIIINEPIEEETVKSSRIRRLFCTSISYREWVLIGALLLVIITIPLSMTYWKQSDEKIRTKINRVKLIDDITSNARWSQNAITVLGGNGPGDGLNQLRNPGTIDIDDENTIYVVDDSNNRVLEKKLNQTTPRIVAGGNGIGDGNDQLNRPVHVIVEKSRESLIICDSGNRRLMRWSIPTGTSEEMILTDIVCQGLALDKHGFLYVSNKKAGEIRRFRVGERNGTVVITGAATVRQLYAPNFFAIDHDDSIYVSDTTGNRITKWTVGAQEGVVIAGSLDSGTDSTHFSRPFGIVLDRMKTIYVVDSDNSRVMRWREGMTEGDVIIGGRGRGDRADQLNNPIDIAFDQQGNLYVVDFNNHRVQRFNIEQY</sequence>
<dbReference type="Gene3D" id="2.120.10.30">
    <property type="entry name" value="TolB, C-terminal domain"/>
    <property type="match status" value="2"/>
</dbReference>
<keyword evidence="3" id="KW-0472">Membrane</keyword>
<dbReference type="InterPro" id="IPR050952">
    <property type="entry name" value="TRIM-NHL_E3_ligases"/>
</dbReference>
<feature type="transmembrane region" description="Helical" evidence="3">
    <location>
        <begin position="202"/>
        <end position="222"/>
    </location>
</feature>